<accession>A0ABX3IHP7</accession>
<keyword evidence="1" id="KW-0812">Transmembrane</keyword>
<sequence length="141" mass="16002">MIKANTSLSLKILILILVFVAIFGFFSSKVFELYFSILGITLILNFSLNTNKLLSNSILFLSMLIWLPIGLKVNFDLFGLAAPFLFSSLTLTLREKKEKIIWGIFAIVLFFEMVALDIQVSTAFFYIFIGIIVPMARENCK</sequence>
<keyword evidence="1" id="KW-1133">Transmembrane helix</keyword>
<gene>
    <name evidence="2" type="ORF">XJ44_04215</name>
</gene>
<proteinExistence type="predicted"/>
<protein>
    <recommendedName>
        <fullName evidence="4">Phosphatidate cytidylyltransferase</fullName>
    </recommendedName>
</protein>
<feature type="transmembrane region" description="Helical" evidence="1">
    <location>
        <begin position="53"/>
        <end position="71"/>
    </location>
</feature>
<dbReference type="Proteomes" id="UP000242616">
    <property type="component" value="Unassembled WGS sequence"/>
</dbReference>
<feature type="transmembrane region" description="Helical" evidence="1">
    <location>
        <begin position="100"/>
        <end position="133"/>
    </location>
</feature>
<comment type="caution">
    <text evidence="2">The sequence shown here is derived from an EMBL/GenBank/DDBJ whole genome shotgun (WGS) entry which is preliminary data.</text>
</comment>
<dbReference type="RefSeq" id="WP_077198177.1">
    <property type="nucleotide sequence ID" value="NZ_LBFC01000017.1"/>
</dbReference>
<name>A0ABX3IHP7_9BACT</name>
<reference evidence="2 3" key="1">
    <citation type="submission" date="2015-06" db="EMBL/GenBank/DDBJ databases">
        <title>Genome sequencing of Thermotogales isolates from hydrothermal vents.</title>
        <authorList>
            <person name="Haverkamp T.H."/>
            <person name="Kublanov I.V."/>
            <person name="Nesbo C.L."/>
        </authorList>
    </citation>
    <scope>NUCLEOTIDE SEQUENCE [LARGE SCALE GENOMIC DNA]</scope>
    <source>
        <strain evidence="3">ik275mar</strain>
    </source>
</reference>
<organism evidence="2 3">
    <name type="scientific">Thermosipho affectus</name>
    <dbReference type="NCBI Taxonomy" id="660294"/>
    <lineage>
        <taxon>Bacteria</taxon>
        <taxon>Thermotogati</taxon>
        <taxon>Thermotogota</taxon>
        <taxon>Thermotogae</taxon>
        <taxon>Thermotogales</taxon>
        <taxon>Fervidobacteriaceae</taxon>
        <taxon>Thermosipho</taxon>
    </lineage>
</organism>
<evidence type="ECO:0000313" key="3">
    <source>
        <dbReference type="Proteomes" id="UP000242616"/>
    </source>
</evidence>
<evidence type="ECO:0000313" key="2">
    <source>
        <dbReference type="EMBL" id="ONN27350.1"/>
    </source>
</evidence>
<keyword evidence="1" id="KW-0472">Membrane</keyword>
<feature type="transmembrane region" description="Helical" evidence="1">
    <location>
        <begin position="7"/>
        <end position="25"/>
    </location>
</feature>
<evidence type="ECO:0008006" key="4">
    <source>
        <dbReference type="Google" id="ProtNLM"/>
    </source>
</evidence>
<dbReference type="EMBL" id="LBFC01000017">
    <property type="protein sequence ID" value="ONN27350.1"/>
    <property type="molecule type" value="Genomic_DNA"/>
</dbReference>
<evidence type="ECO:0000256" key="1">
    <source>
        <dbReference type="SAM" id="Phobius"/>
    </source>
</evidence>
<feature type="transmembrane region" description="Helical" evidence="1">
    <location>
        <begin position="31"/>
        <end position="48"/>
    </location>
</feature>
<keyword evidence="3" id="KW-1185">Reference proteome</keyword>